<dbReference type="STRING" id="1045855.DSC_14485"/>
<dbReference type="PROSITE" id="PS51635">
    <property type="entry name" value="PNPLA"/>
    <property type="match status" value="1"/>
</dbReference>
<keyword evidence="3" id="KW-0472">Membrane</keyword>
<organism evidence="5 6">
    <name type="scientific">Pseudoxanthomonas spadix (strain BD-a59)</name>
    <dbReference type="NCBI Taxonomy" id="1045855"/>
    <lineage>
        <taxon>Bacteria</taxon>
        <taxon>Pseudomonadati</taxon>
        <taxon>Pseudomonadota</taxon>
        <taxon>Gammaproteobacteria</taxon>
        <taxon>Lysobacterales</taxon>
        <taxon>Lysobacteraceae</taxon>
        <taxon>Pseudoxanthomonas</taxon>
    </lineage>
</organism>
<dbReference type="EMBL" id="CP003093">
    <property type="protein sequence ID" value="AER57541.1"/>
    <property type="molecule type" value="Genomic_DNA"/>
</dbReference>
<reference evidence="5 6" key="1">
    <citation type="journal article" date="2012" name="J. Bacteriol.">
        <title>Complete Genome Sequence of the BTEX-Degrading Bacterium Pseudoxanthomonas spadix BD-a59.</title>
        <authorList>
            <person name="Lee S.H."/>
            <person name="Jin H.M."/>
            <person name="Lee H.J."/>
            <person name="Kim J.M."/>
            <person name="Jeon C.O."/>
        </authorList>
    </citation>
    <scope>NUCLEOTIDE SEQUENCE [LARGE SCALE GENOMIC DNA]</scope>
    <source>
        <strain evidence="5 6">BD-a59</strain>
    </source>
</reference>
<dbReference type="Proteomes" id="UP000005870">
    <property type="component" value="Chromosome"/>
</dbReference>
<dbReference type="HOGENOM" id="CLU_3221045_0_0_6"/>
<feature type="transmembrane region" description="Helical" evidence="3">
    <location>
        <begin position="21"/>
        <end position="40"/>
    </location>
</feature>
<dbReference type="Pfam" id="PF01734">
    <property type="entry name" value="Patatin"/>
    <property type="match status" value="1"/>
</dbReference>
<dbReference type="GO" id="GO:0006629">
    <property type="term" value="P:lipid metabolic process"/>
    <property type="evidence" value="ECO:0007669"/>
    <property type="project" value="UniProtKB-KW"/>
</dbReference>
<keyword evidence="6" id="KW-1185">Reference proteome</keyword>
<keyword evidence="1" id="KW-0443">Lipid metabolism</keyword>
<evidence type="ECO:0000256" key="1">
    <source>
        <dbReference type="ARBA" id="ARBA00023098"/>
    </source>
</evidence>
<sequence length="44" mass="4182">MALGSGSARGLAHIGVLRAGIMVDVVAGTSMGAVIGAVFASGRP</sequence>
<dbReference type="InterPro" id="IPR002641">
    <property type="entry name" value="PNPLA_dom"/>
</dbReference>
<dbReference type="eggNOG" id="COG1752">
    <property type="taxonomic scope" value="Bacteria"/>
</dbReference>
<keyword evidence="3" id="KW-1133">Transmembrane helix</keyword>
<evidence type="ECO:0000313" key="5">
    <source>
        <dbReference type="EMBL" id="AER57541.1"/>
    </source>
</evidence>
<evidence type="ECO:0000313" key="6">
    <source>
        <dbReference type="Proteomes" id="UP000005870"/>
    </source>
</evidence>
<gene>
    <name evidence="5" type="ordered locus">DSC_14485</name>
</gene>
<dbReference type="AlphaFoldDB" id="G7UUR8"/>
<feature type="short sequence motif" description="GXSXG" evidence="2">
    <location>
        <begin position="28"/>
        <end position="32"/>
    </location>
</feature>
<dbReference type="InterPro" id="IPR016035">
    <property type="entry name" value="Acyl_Trfase/lysoPLipase"/>
</dbReference>
<dbReference type="KEGG" id="psd:DSC_14485"/>
<accession>G7UUR8</accession>
<comment type="caution">
    <text evidence="2">Lacks conserved residue(s) required for the propagation of feature annotation.</text>
</comment>
<dbReference type="RefSeq" id="WP_014161714.1">
    <property type="nucleotide sequence ID" value="NC_016147.2"/>
</dbReference>
<evidence type="ECO:0000256" key="2">
    <source>
        <dbReference type="PROSITE-ProRule" id="PRU01161"/>
    </source>
</evidence>
<keyword evidence="3" id="KW-0812">Transmembrane</keyword>
<dbReference type="SUPFAM" id="SSF52151">
    <property type="entry name" value="FabD/lysophospholipase-like"/>
    <property type="match status" value="1"/>
</dbReference>
<evidence type="ECO:0000256" key="3">
    <source>
        <dbReference type="SAM" id="Phobius"/>
    </source>
</evidence>
<protein>
    <submittedName>
        <fullName evidence="5">Patatin</fullName>
    </submittedName>
</protein>
<name>G7UUR8_PSEUP</name>
<proteinExistence type="predicted"/>
<dbReference type="Gene3D" id="3.40.1090.10">
    <property type="entry name" value="Cytosolic phospholipase A2 catalytic domain"/>
    <property type="match status" value="1"/>
</dbReference>
<feature type="domain" description="PNPLA" evidence="4">
    <location>
        <begin position="1"/>
        <end position="44"/>
    </location>
</feature>
<evidence type="ECO:0000259" key="4">
    <source>
        <dbReference type="PROSITE" id="PS51635"/>
    </source>
</evidence>